<evidence type="ECO:0000313" key="2">
    <source>
        <dbReference type="Proteomes" id="UP001373159"/>
    </source>
</evidence>
<dbReference type="RefSeq" id="WP_340468792.1">
    <property type="nucleotide sequence ID" value="NZ_JBANBB010000001.1"/>
</dbReference>
<dbReference type="Proteomes" id="UP001373159">
    <property type="component" value="Unassembled WGS sequence"/>
</dbReference>
<dbReference type="InterPro" id="IPR017853">
    <property type="entry name" value="GH"/>
</dbReference>
<reference evidence="1 2" key="1">
    <citation type="submission" date="2024-02" db="EMBL/GenBank/DDBJ databases">
        <title>Bifidobacterium honeyensis sp. nov., isolated from the comb honey.</title>
        <authorList>
            <person name="Liu W."/>
            <person name="Li Y."/>
        </authorList>
    </citation>
    <scope>NUCLEOTIDE SEQUENCE [LARGE SCALE GENOMIC DNA]</scope>
    <source>
        <strain evidence="1 2">IMAU50988</strain>
    </source>
</reference>
<evidence type="ECO:0000313" key="1">
    <source>
        <dbReference type="EMBL" id="MEK0306274.1"/>
    </source>
</evidence>
<proteinExistence type="predicted"/>
<keyword evidence="2" id="KW-1185">Reference proteome</keyword>
<protein>
    <recommendedName>
        <fullName evidence="3">Alpha-galactosidase</fullName>
    </recommendedName>
</protein>
<dbReference type="Gene3D" id="3.20.20.70">
    <property type="entry name" value="Aldolase class I"/>
    <property type="match status" value="1"/>
</dbReference>
<accession>A0ABU8ZMU5</accession>
<dbReference type="EMBL" id="JBANBB010000001">
    <property type="protein sequence ID" value="MEK0306274.1"/>
    <property type="molecule type" value="Genomic_DNA"/>
</dbReference>
<dbReference type="InterPro" id="IPR013785">
    <property type="entry name" value="Aldolase_TIM"/>
</dbReference>
<dbReference type="SUPFAM" id="SSF51445">
    <property type="entry name" value="(Trans)glycosidases"/>
    <property type="match status" value="1"/>
</dbReference>
<name>A0ABU8ZMU5_9BIFI</name>
<gene>
    <name evidence="1" type="ORF">V8P97_02150</name>
</gene>
<comment type="caution">
    <text evidence="1">The sequence shown here is derived from an EMBL/GenBank/DDBJ whole genome shotgun (WGS) entry which is preliminary data.</text>
</comment>
<organism evidence="1 2">
    <name type="scientific">Bifidobacterium favimelis</name>
    <dbReference type="NCBI Taxonomy" id="3122979"/>
    <lineage>
        <taxon>Bacteria</taxon>
        <taxon>Bacillati</taxon>
        <taxon>Actinomycetota</taxon>
        <taxon>Actinomycetes</taxon>
        <taxon>Bifidobacteriales</taxon>
        <taxon>Bifidobacteriaceae</taxon>
        <taxon>Bifidobacterium</taxon>
    </lineage>
</organism>
<sequence>MAAGRQDLTVSVDGLARTIYSDGNRITGAELVSQPTGRQHVYRMGECFLLVLEGEDGVDVTVGSSDLEIDRITPLDGAGPAGRGVRITFAPFGISGRKTGGASLLVTYETRRIDSPSSLESSLTLRLTGARTGLKLRHLYMDLVDCPREDLLFTPPLEFTVPESTDSLPPEQVQLGQPVYLKGLILGSRFPANKNAAVDKGDRTRVLLDYRTAMPLEDCRNEPWQSWPAVAAPSRGADMEALQEDFRDYLGGIARTPSLRIQYNSWYDHFLGVDAGRFRETCLMMDQAVRRYGMPPLDAYVLDDGWNNYNDPEFTGIDREASGPTPNRSGFWEFNDKFPSGIGALHQTMEEDGMPLGLWLGPQGGYVHEGTFAQFLESRGRGHVNHEASVGRALDVNDRHYLELLKDFLLETQKEGHLVYWKFDGFASHPCREEGHGHYLEPDAYTTQLWERWIDIFRALREENPDIFINATTYAPVSPWLLAWVDTIWVQNSDDREQARDAAGDATDQVITGRDRVYYRNVFQARLQLPLTYYYNHEPIYGHADETPYTDEGFARYLLVNALRGPMLWELHLSPDRLTQGQWRGLAGVLNFVRAHFETLQESRMYTCGGDLDSGYGYSAQKADDHFLLVRNPTADPIRVYLPHQVRDGLMTAIYPADGGQVDTETVIDLPPLTCLLLSKREVNLRL</sequence>
<evidence type="ECO:0008006" key="3">
    <source>
        <dbReference type="Google" id="ProtNLM"/>
    </source>
</evidence>